<dbReference type="EMBL" id="AP026073">
    <property type="protein sequence ID" value="BDM71985.1"/>
    <property type="molecule type" value="Genomic_DNA"/>
</dbReference>
<dbReference type="Pfam" id="PF12028">
    <property type="entry name" value="DUF3515"/>
    <property type="match status" value="1"/>
</dbReference>
<evidence type="ECO:0000313" key="3">
    <source>
        <dbReference type="Proteomes" id="UP001059597"/>
    </source>
</evidence>
<keyword evidence="3" id="KW-1185">Reference proteome</keyword>
<evidence type="ECO:0000256" key="1">
    <source>
        <dbReference type="SAM" id="SignalP"/>
    </source>
</evidence>
<feature type="signal peptide" evidence="1">
    <location>
        <begin position="1"/>
        <end position="26"/>
    </location>
</feature>
<proteinExistence type="predicted"/>
<name>A0ABM8A027_STRNI</name>
<dbReference type="InterPro" id="IPR021903">
    <property type="entry name" value="DUF3515"/>
</dbReference>
<dbReference type="PROSITE" id="PS51257">
    <property type="entry name" value="PROKAR_LIPOPROTEIN"/>
    <property type="match status" value="1"/>
</dbReference>
<dbReference type="Proteomes" id="UP001059597">
    <property type="component" value="Chromosome"/>
</dbReference>
<reference evidence="2" key="1">
    <citation type="submission" date="2022-06" db="EMBL/GenBank/DDBJ databases">
        <title>Complete genome sequence of Streptomyces nigrescens HEK616.</title>
        <authorList>
            <person name="Asamizu S."/>
            <person name="Onaka H."/>
        </authorList>
    </citation>
    <scope>NUCLEOTIDE SEQUENCE</scope>
    <source>
        <strain evidence="2">HEK616</strain>
    </source>
</reference>
<evidence type="ECO:0000313" key="2">
    <source>
        <dbReference type="EMBL" id="BDM71985.1"/>
    </source>
</evidence>
<organism evidence="2 3">
    <name type="scientific">Streptomyces nigrescens</name>
    <dbReference type="NCBI Taxonomy" id="1920"/>
    <lineage>
        <taxon>Bacteria</taxon>
        <taxon>Bacillati</taxon>
        <taxon>Actinomycetota</taxon>
        <taxon>Actinomycetes</taxon>
        <taxon>Kitasatosporales</taxon>
        <taxon>Streptomycetaceae</taxon>
        <taxon>Streptomyces</taxon>
    </lineage>
</organism>
<protein>
    <recommendedName>
        <fullName evidence="4">DUF3515 domain-containing protein</fullName>
    </recommendedName>
</protein>
<evidence type="ECO:0008006" key="4">
    <source>
        <dbReference type="Google" id="ProtNLM"/>
    </source>
</evidence>
<dbReference type="RefSeq" id="WP_261955473.1">
    <property type="nucleotide sequence ID" value="NZ_AP026073.1"/>
</dbReference>
<gene>
    <name evidence="2" type="ORF">HEK616_54720</name>
</gene>
<feature type="chain" id="PRO_5046609246" description="DUF3515 domain-containing protein" evidence="1">
    <location>
        <begin position="27"/>
        <end position="166"/>
    </location>
</feature>
<accession>A0ABM8A027</accession>
<sequence length="166" mass="18164">MLGRVISSRRRCRPILALPLLTVAFAAVSCSSSEDVAVPSPRGEAARHCRALHEELPRTVDGLKRRTAEPVSDFTAVWGDPAVQLRCGVPKPDVLRHGSEHYNPNPEAAEVNGVRWLFEKQDDGYRFTTVLRKVYVEVTVPGKYAPEVNVLPDLAGAVKKTVPAGI</sequence>
<keyword evidence="1" id="KW-0732">Signal</keyword>